<gene>
    <name evidence="2" type="ORF">EV655_11631</name>
</gene>
<protein>
    <submittedName>
        <fullName evidence="2">Hemerythrin HHE cation binding domain-containing protein</fullName>
    </submittedName>
</protein>
<dbReference type="InterPro" id="IPR012312">
    <property type="entry name" value="Hemerythrin-like"/>
</dbReference>
<dbReference type="AlphaFoldDB" id="A0A4R2K7H6"/>
<evidence type="ECO:0000313" key="2">
    <source>
        <dbReference type="EMBL" id="TCO69303.1"/>
    </source>
</evidence>
<accession>A0A4R2K7H6</accession>
<name>A0A4R2K7H6_9RHOB</name>
<dbReference type="RefSeq" id="WP_132546424.1">
    <property type="nucleotide sequence ID" value="NZ_SLWW01000016.1"/>
</dbReference>
<comment type="caution">
    <text evidence="2">The sequence shown here is derived from an EMBL/GenBank/DDBJ whole genome shotgun (WGS) entry which is preliminary data.</text>
</comment>
<evidence type="ECO:0000313" key="3">
    <source>
        <dbReference type="Proteomes" id="UP000295142"/>
    </source>
</evidence>
<dbReference type="Gene3D" id="1.20.120.520">
    <property type="entry name" value="nmb1532 protein domain like"/>
    <property type="match status" value="1"/>
</dbReference>
<sequence length="188" mass="21294">MTDALTLETRAGLPDALRVLLDEHPRDLWQSHAQYDGLTRFWLERHLMFRMLIDRIGLESRAILDRSAAPDRAVRNTARYAQILLGELHGHHQIEDKHYFPRLVAAEPRLARGFDILDGDHHALDGHLHGLAEATRRLIRAQPADLRDSAGMLDGTLAGFGRFLYRHLVDEEDLVVPILLTHGEALGV</sequence>
<keyword evidence="3" id="KW-1185">Reference proteome</keyword>
<proteinExistence type="predicted"/>
<feature type="domain" description="Hemerythrin-like" evidence="1">
    <location>
        <begin position="39"/>
        <end position="179"/>
    </location>
</feature>
<dbReference type="EMBL" id="SLWW01000016">
    <property type="protein sequence ID" value="TCO69303.1"/>
    <property type="molecule type" value="Genomic_DNA"/>
</dbReference>
<dbReference type="OrthoDB" id="6077989at2"/>
<dbReference type="Pfam" id="PF01814">
    <property type="entry name" value="Hemerythrin"/>
    <property type="match status" value="1"/>
</dbReference>
<reference evidence="2 3" key="1">
    <citation type="submission" date="2019-03" db="EMBL/GenBank/DDBJ databases">
        <title>Genomic Encyclopedia of Type Strains, Phase IV (KMG-IV): sequencing the most valuable type-strain genomes for metagenomic binning, comparative biology and taxonomic classification.</title>
        <authorList>
            <person name="Goeker M."/>
        </authorList>
    </citation>
    <scope>NUCLEOTIDE SEQUENCE [LARGE SCALE GENOMIC DNA]</scope>
    <source>
        <strain evidence="2 3">DSM 4868</strain>
    </source>
</reference>
<organism evidence="2 3">
    <name type="scientific">Rhodovulum euryhalinum</name>
    <dbReference type="NCBI Taxonomy" id="35805"/>
    <lineage>
        <taxon>Bacteria</taxon>
        <taxon>Pseudomonadati</taxon>
        <taxon>Pseudomonadota</taxon>
        <taxon>Alphaproteobacteria</taxon>
        <taxon>Rhodobacterales</taxon>
        <taxon>Paracoccaceae</taxon>
        <taxon>Rhodovulum</taxon>
    </lineage>
</organism>
<evidence type="ECO:0000259" key="1">
    <source>
        <dbReference type="Pfam" id="PF01814"/>
    </source>
</evidence>
<dbReference type="Proteomes" id="UP000295142">
    <property type="component" value="Unassembled WGS sequence"/>
</dbReference>